<name>A0AA38CKS7_TAXCH</name>
<feature type="non-terminal residue" evidence="2">
    <location>
        <position position="1"/>
    </location>
</feature>
<keyword evidence="3" id="KW-1185">Reference proteome</keyword>
<dbReference type="AlphaFoldDB" id="A0AA38CKS7"/>
<dbReference type="Proteomes" id="UP000824469">
    <property type="component" value="Unassembled WGS sequence"/>
</dbReference>
<organism evidence="2 3">
    <name type="scientific">Taxus chinensis</name>
    <name type="common">Chinese yew</name>
    <name type="synonym">Taxus wallichiana var. chinensis</name>
    <dbReference type="NCBI Taxonomy" id="29808"/>
    <lineage>
        <taxon>Eukaryota</taxon>
        <taxon>Viridiplantae</taxon>
        <taxon>Streptophyta</taxon>
        <taxon>Embryophyta</taxon>
        <taxon>Tracheophyta</taxon>
        <taxon>Spermatophyta</taxon>
        <taxon>Pinopsida</taxon>
        <taxon>Pinidae</taxon>
        <taxon>Conifers II</taxon>
        <taxon>Cupressales</taxon>
        <taxon>Taxaceae</taxon>
        <taxon>Taxus</taxon>
    </lineage>
</organism>
<accession>A0AA38CKS7</accession>
<proteinExistence type="predicted"/>
<gene>
    <name evidence="2" type="ORF">KI387_013159</name>
</gene>
<feature type="region of interest" description="Disordered" evidence="1">
    <location>
        <begin position="1"/>
        <end position="61"/>
    </location>
</feature>
<evidence type="ECO:0000256" key="1">
    <source>
        <dbReference type="SAM" id="MobiDB-lite"/>
    </source>
</evidence>
<protein>
    <submittedName>
        <fullName evidence="2">Uncharacterized protein</fullName>
    </submittedName>
</protein>
<comment type="caution">
    <text evidence="2">The sequence shown here is derived from an EMBL/GenBank/DDBJ whole genome shotgun (WGS) entry which is preliminary data.</text>
</comment>
<sequence length="84" mass="9161">SVPDSPGQSGQKYAADIESRRSREPIKSRHVSSSQRGTGKPESGGSKEFVPDSLGQLGQRDVRDVKIWQACGQIKKRHVSQGKT</sequence>
<evidence type="ECO:0000313" key="2">
    <source>
        <dbReference type="EMBL" id="KAH9301576.1"/>
    </source>
</evidence>
<dbReference type="EMBL" id="JAHRHJ020000009">
    <property type="protein sequence ID" value="KAH9301576.1"/>
    <property type="molecule type" value="Genomic_DNA"/>
</dbReference>
<evidence type="ECO:0000313" key="3">
    <source>
        <dbReference type="Proteomes" id="UP000824469"/>
    </source>
</evidence>
<reference evidence="2 3" key="1">
    <citation type="journal article" date="2021" name="Nat. Plants">
        <title>The Taxus genome provides insights into paclitaxel biosynthesis.</title>
        <authorList>
            <person name="Xiong X."/>
            <person name="Gou J."/>
            <person name="Liao Q."/>
            <person name="Li Y."/>
            <person name="Zhou Q."/>
            <person name="Bi G."/>
            <person name="Li C."/>
            <person name="Du R."/>
            <person name="Wang X."/>
            <person name="Sun T."/>
            <person name="Guo L."/>
            <person name="Liang H."/>
            <person name="Lu P."/>
            <person name="Wu Y."/>
            <person name="Zhang Z."/>
            <person name="Ro D.K."/>
            <person name="Shang Y."/>
            <person name="Huang S."/>
            <person name="Yan J."/>
        </authorList>
    </citation>
    <scope>NUCLEOTIDE SEQUENCE [LARGE SCALE GENOMIC DNA]</scope>
    <source>
        <strain evidence="2">Ta-2019</strain>
    </source>
</reference>
<feature type="compositionally biased region" description="Basic and acidic residues" evidence="1">
    <location>
        <begin position="15"/>
        <end position="27"/>
    </location>
</feature>
<feature type="compositionally biased region" description="Polar residues" evidence="1">
    <location>
        <begin position="1"/>
        <end position="11"/>
    </location>
</feature>
<feature type="non-terminal residue" evidence="2">
    <location>
        <position position="84"/>
    </location>
</feature>